<dbReference type="EMBL" id="JARSFG010000003">
    <property type="protein sequence ID" value="MEC1177265.1"/>
    <property type="molecule type" value="Genomic_DNA"/>
</dbReference>
<keyword evidence="1" id="KW-0732">Signal</keyword>
<proteinExistence type="predicted"/>
<sequence>MRKNLFIAALAASIALPAIVVPVEVEAATYSKTFKDVSKNSPYYDSIHTMTEKGIISGYEDGTFKPNETLTRKHAAALLNRAVSVKASKNVDAPKDLPKTNAYYNDIMALVNAGLLDTDAKGNINPNAPLTRGEMAKILATAFDLKGTKHPLTDVSPKYSSYVAALYENNVTTGYEDKTFKEKESLTRAHYAVFMYRAMGLEKAGGDTAQKPTTPSKKISMSSTEKEINDYIKSSKLFAQGITAHPIGLNEFDGYKKVIVNAEEILAGTNLKVTKIVSGAFLFKQDNWKPVDRLLTSQVSYESDRSKQFQKISFDYTLPHSQTVAKRIVSTVYDSELETTKIEEIIDEKASEALANKEKWFNNFESLDMGKYTLKIGVTRDTEYNQFNIEIHKK</sequence>
<evidence type="ECO:0000259" key="2">
    <source>
        <dbReference type="PROSITE" id="PS51272"/>
    </source>
</evidence>
<feature type="domain" description="SLH" evidence="2">
    <location>
        <begin position="146"/>
        <end position="209"/>
    </location>
</feature>
<evidence type="ECO:0000313" key="4">
    <source>
        <dbReference type="Proteomes" id="UP001344888"/>
    </source>
</evidence>
<dbReference type="PANTHER" id="PTHR43308">
    <property type="entry name" value="OUTER MEMBRANE PROTEIN ALPHA-RELATED"/>
    <property type="match status" value="1"/>
</dbReference>
<evidence type="ECO:0000313" key="3">
    <source>
        <dbReference type="EMBL" id="MEC1177265.1"/>
    </source>
</evidence>
<dbReference type="PROSITE" id="PS51272">
    <property type="entry name" value="SLH"/>
    <property type="match status" value="2"/>
</dbReference>
<protein>
    <submittedName>
        <fullName evidence="3">S-layer homology domain-containing protein</fullName>
    </submittedName>
</protein>
<comment type="caution">
    <text evidence="3">The sequence shown here is derived from an EMBL/GenBank/DDBJ whole genome shotgun (WGS) entry which is preliminary data.</text>
</comment>
<reference evidence="3 4" key="1">
    <citation type="submission" date="2023-03" db="EMBL/GenBank/DDBJ databases">
        <title>Bacillus Genome Sequencing.</title>
        <authorList>
            <person name="Dunlap C."/>
        </authorList>
    </citation>
    <scope>NUCLEOTIDE SEQUENCE [LARGE SCALE GENOMIC DNA]</scope>
    <source>
        <strain evidence="3 4">B-59205</strain>
    </source>
</reference>
<dbReference type="Pfam" id="PF00395">
    <property type="entry name" value="SLH"/>
    <property type="match status" value="3"/>
</dbReference>
<dbReference type="InterPro" id="IPR051465">
    <property type="entry name" value="Cell_Envelope_Struct_Comp"/>
</dbReference>
<dbReference type="RefSeq" id="WP_326121540.1">
    <property type="nucleotide sequence ID" value="NZ_JARSFG010000003.1"/>
</dbReference>
<feature type="domain" description="SLH" evidence="2">
    <location>
        <begin position="30"/>
        <end position="93"/>
    </location>
</feature>
<evidence type="ECO:0000256" key="1">
    <source>
        <dbReference type="SAM" id="SignalP"/>
    </source>
</evidence>
<keyword evidence="4" id="KW-1185">Reference proteome</keyword>
<dbReference type="InterPro" id="IPR001119">
    <property type="entry name" value="SLH_dom"/>
</dbReference>
<feature type="chain" id="PRO_5043813178" evidence="1">
    <location>
        <begin position="28"/>
        <end position="394"/>
    </location>
</feature>
<feature type="signal peptide" evidence="1">
    <location>
        <begin position="1"/>
        <end position="27"/>
    </location>
</feature>
<accession>A0AAW9NS72</accession>
<organism evidence="3 4">
    <name type="scientific">Metasolibacillus meyeri</name>
    <dbReference type="NCBI Taxonomy" id="1071052"/>
    <lineage>
        <taxon>Bacteria</taxon>
        <taxon>Bacillati</taxon>
        <taxon>Bacillota</taxon>
        <taxon>Bacilli</taxon>
        <taxon>Bacillales</taxon>
        <taxon>Caryophanaceae</taxon>
        <taxon>Metasolibacillus</taxon>
    </lineage>
</organism>
<name>A0AAW9NS72_9BACL</name>
<dbReference type="Proteomes" id="UP001344888">
    <property type="component" value="Unassembled WGS sequence"/>
</dbReference>
<gene>
    <name evidence="3" type="ORF">P9B03_02110</name>
</gene>
<dbReference type="AlphaFoldDB" id="A0AAW9NS72"/>